<keyword evidence="2" id="KW-1185">Reference proteome</keyword>
<reference evidence="1 2" key="1">
    <citation type="submission" date="2018-10" db="EMBL/GenBank/DDBJ databases">
        <title>Natrarchaeobius chitinivorans gen. nov., sp. nov., and Natrarchaeobius haloalkaliphilus sp. nov., alkaliphilic, chitin-utilizing haloarchaea from hypersaline alkaline lakes.</title>
        <authorList>
            <person name="Sorokin D.Y."/>
            <person name="Elcheninov A.G."/>
            <person name="Kostrikina N.A."/>
            <person name="Bale N.J."/>
            <person name="Sinninghe Damste J.S."/>
            <person name="Khijniak T.V."/>
            <person name="Kublanov I.V."/>
            <person name="Toshchakov S.V."/>
        </authorList>
    </citation>
    <scope>NUCLEOTIDE SEQUENCE [LARGE SCALE GENOMIC DNA]</scope>
    <source>
        <strain evidence="1 2">AArcht-Sl</strain>
    </source>
</reference>
<dbReference type="Proteomes" id="UP000273828">
    <property type="component" value="Unassembled WGS sequence"/>
</dbReference>
<sequence>MDDVEQSVELRRLKVRIVALEVLTDRPFQDRLDVVSIGVAVQEGVTNVLVLNRLAARRM</sequence>
<evidence type="ECO:0000313" key="1">
    <source>
        <dbReference type="EMBL" id="RQG91169.1"/>
    </source>
</evidence>
<dbReference type="EMBL" id="REFY01000002">
    <property type="protein sequence ID" value="RQG91169.1"/>
    <property type="molecule type" value="Genomic_DNA"/>
</dbReference>
<comment type="caution">
    <text evidence="1">The sequence shown here is derived from an EMBL/GenBank/DDBJ whole genome shotgun (WGS) entry which is preliminary data.</text>
</comment>
<accession>A0A3N6P114</accession>
<dbReference type="AlphaFoldDB" id="A0A3N6P114"/>
<evidence type="ECO:0000313" key="2">
    <source>
        <dbReference type="Proteomes" id="UP000273828"/>
    </source>
</evidence>
<dbReference type="RefSeq" id="WP_124177286.1">
    <property type="nucleotide sequence ID" value="NZ_REFY01000002.1"/>
</dbReference>
<organism evidence="1 2">
    <name type="scientific">Natrarchaeobius halalkaliphilus</name>
    <dbReference type="NCBI Taxonomy" id="1679091"/>
    <lineage>
        <taxon>Archaea</taxon>
        <taxon>Methanobacteriati</taxon>
        <taxon>Methanobacteriota</taxon>
        <taxon>Stenosarchaea group</taxon>
        <taxon>Halobacteria</taxon>
        <taxon>Halobacteriales</taxon>
        <taxon>Natrialbaceae</taxon>
        <taxon>Natrarchaeobius</taxon>
    </lineage>
</organism>
<proteinExistence type="predicted"/>
<protein>
    <submittedName>
        <fullName evidence="1">Uncharacterized protein</fullName>
    </submittedName>
</protein>
<name>A0A3N6P114_9EURY</name>
<gene>
    <name evidence="1" type="ORF">EA462_04015</name>
</gene>